<protein>
    <recommendedName>
        <fullName evidence="4">DH domain-containing protein</fullName>
    </recommendedName>
</protein>
<dbReference type="GO" id="GO:0043542">
    <property type="term" value="P:endothelial cell migration"/>
    <property type="evidence" value="ECO:0007669"/>
    <property type="project" value="TreeGrafter"/>
</dbReference>
<proteinExistence type="predicted"/>
<reference evidence="2 3" key="1">
    <citation type="submission" date="2018-11" db="EMBL/GenBank/DDBJ databases">
        <authorList>
            <consortium name="Pathogen Informatics"/>
        </authorList>
    </citation>
    <scope>NUCLEOTIDE SEQUENCE [LARGE SCALE GENOMIC DNA]</scope>
</reference>
<evidence type="ECO:0008006" key="4">
    <source>
        <dbReference type="Google" id="ProtNLM"/>
    </source>
</evidence>
<dbReference type="InterPro" id="IPR035899">
    <property type="entry name" value="DBL_dom_sf"/>
</dbReference>
<dbReference type="PANTHER" id="PTHR13217:SF11">
    <property type="entry name" value="PLECKSTRIN HOMOLOGY DOMAIN-CONTAINING FAMILY G MEMBER 5"/>
    <property type="match status" value="1"/>
</dbReference>
<gene>
    <name evidence="2" type="ORF">OFLC_LOCUS15650</name>
</gene>
<dbReference type="GO" id="GO:0007266">
    <property type="term" value="P:Rho protein signal transduction"/>
    <property type="evidence" value="ECO:0007669"/>
    <property type="project" value="TreeGrafter"/>
</dbReference>
<dbReference type="InterPro" id="IPR040181">
    <property type="entry name" value="PKHG5/7"/>
</dbReference>
<dbReference type="GO" id="GO:0005886">
    <property type="term" value="C:plasma membrane"/>
    <property type="evidence" value="ECO:0007669"/>
    <property type="project" value="TreeGrafter"/>
</dbReference>
<organism evidence="2 3">
    <name type="scientific">Onchocerca flexuosa</name>
    <dbReference type="NCBI Taxonomy" id="387005"/>
    <lineage>
        <taxon>Eukaryota</taxon>
        <taxon>Metazoa</taxon>
        <taxon>Ecdysozoa</taxon>
        <taxon>Nematoda</taxon>
        <taxon>Chromadorea</taxon>
        <taxon>Rhabditida</taxon>
        <taxon>Spirurina</taxon>
        <taxon>Spiruromorpha</taxon>
        <taxon>Filarioidea</taxon>
        <taxon>Onchocercidae</taxon>
        <taxon>Onchocerca</taxon>
    </lineage>
</organism>
<dbReference type="GO" id="GO:0030139">
    <property type="term" value="C:endocytic vesicle"/>
    <property type="evidence" value="ECO:0007669"/>
    <property type="project" value="TreeGrafter"/>
</dbReference>
<evidence type="ECO:0000256" key="1">
    <source>
        <dbReference type="SAM" id="MobiDB-lite"/>
    </source>
</evidence>
<dbReference type="GO" id="GO:0030424">
    <property type="term" value="C:axon"/>
    <property type="evidence" value="ECO:0007669"/>
    <property type="project" value="TreeGrafter"/>
</dbReference>
<dbReference type="EMBL" id="UZAJ01042540">
    <property type="protein sequence ID" value="VDP23045.1"/>
    <property type="molecule type" value="Genomic_DNA"/>
</dbReference>
<feature type="region of interest" description="Disordered" evidence="1">
    <location>
        <begin position="1"/>
        <end position="22"/>
    </location>
</feature>
<dbReference type="Proteomes" id="UP000267606">
    <property type="component" value="Unassembled WGS sequence"/>
</dbReference>
<dbReference type="PANTHER" id="PTHR13217">
    <property type="entry name" value="PLECKSTRIN HOMOLOGY DOMAIN-CONTAINING FAMILY G MEMBER 7"/>
    <property type="match status" value="1"/>
</dbReference>
<evidence type="ECO:0000313" key="3">
    <source>
        <dbReference type="Proteomes" id="UP000267606"/>
    </source>
</evidence>
<dbReference type="AlphaFoldDB" id="A0A3P8CVU9"/>
<dbReference type="SUPFAM" id="SSF48065">
    <property type="entry name" value="DBL homology domain (DH-domain)"/>
    <property type="match status" value="1"/>
</dbReference>
<evidence type="ECO:0000313" key="2">
    <source>
        <dbReference type="EMBL" id="VDP23045.1"/>
    </source>
</evidence>
<dbReference type="Gene3D" id="1.20.900.10">
    <property type="entry name" value="Dbl homology (DH) domain"/>
    <property type="match status" value="1"/>
</dbReference>
<accession>A0A3P8CVU9</accession>
<keyword evidence="3" id="KW-1185">Reference proteome</keyword>
<feature type="compositionally biased region" description="Polar residues" evidence="1">
    <location>
        <begin position="8"/>
        <end position="20"/>
    </location>
</feature>
<name>A0A3P8CVU9_9BILA</name>
<sequence length="160" mass="19104">MNYYFSEASDQPTCSRSLPTRTREDGSADIIGHLQSISQKIFFNKIKSKMLEDLTLLKKDVQMVKPTFKLEAHWSNIVHNSDKLSMQACDQQEAIWEFITTEHQYLQANEIFLLKQMNEFRQYFLKLQEAGHMRDIDSRRIFLNYSELYAHHSKFWENEE</sequence>